<accession>A0A377PED5</accession>
<keyword evidence="1" id="KW-0812">Transmembrane</keyword>
<protein>
    <submittedName>
        <fullName evidence="2">Uncharacterized protein</fullName>
    </submittedName>
</protein>
<keyword evidence="1" id="KW-1133">Transmembrane helix</keyword>
<dbReference type="Proteomes" id="UP000254821">
    <property type="component" value="Unassembled WGS sequence"/>
</dbReference>
<organism evidence="2 3">
    <name type="scientific">Hafnia alvei</name>
    <dbReference type="NCBI Taxonomy" id="569"/>
    <lineage>
        <taxon>Bacteria</taxon>
        <taxon>Pseudomonadati</taxon>
        <taxon>Pseudomonadota</taxon>
        <taxon>Gammaproteobacteria</taxon>
        <taxon>Enterobacterales</taxon>
        <taxon>Hafniaceae</taxon>
        <taxon>Hafnia</taxon>
    </lineage>
</organism>
<gene>
    <name evidence="2" type="ORF">NCTC8105_00668</name>
</gene>
<dbReference type="GeneID" id="56890344"/>
<proteinExistence type="predicted"/>
<reference evidence="2 3" key="1">
    <citation type="submission" date="2018-06" db="EMBL/GenBank/DDBJ databases">
        <authorList>
            <consortium name="Pathogen Informatics"/>
            <person name="Doyle S."/>
        </authorList>
    </citation>
    <scope>NUCLEOTIDE SEQUENCE [LARGE SCALE GENOMIC DNA]</scope>
    <source>
        <strain evidence="2 3">NCTC8105</strain>
    </source>
</reference>
<dbReference type="AlphaFoldDB" id="A0A377PED5"/>
<feature type="transmembrane region" description="Helical" evidence="1">
    <location>
        <begin position="24"/>
        <end position="50"/>
    </location>
</feature>
<name>A0A377PED5_HAFAL</name>
<keyword evidence="1" id="KW-0472">Membrane</keyword>
<evidence type="ECO:0000256" key="1">
    <source>
        <dbReference type="SAM" id="Phobius"/>
    </source>
</evidence>
<evidence type="ECO:0000313" key="2">
    <source>
        <dbReference type="EMBL" id="STQ78635.1"/>
    </source>
</evidence>
<dbReference type="RefSeq" id="WP_043490779.1">
    <property type="nucleotide sequence ID" value="NZ_CALJTU010000089.1"/>
</dbReference>
<dbReference type="EMBL" id="UGHP01000001">
    <property type="protein sequence ID" value="STQ78635.1"/>
    <property type="molecule type" value="Genomic_DNA"/>
</dbReference>
<evidence type="ECO:0000313" key="3">
    <source>
        <dbReference type="Proteomes" id="UP000254821"/>
    </source>
</evidence>
<sequence length="192" mass="23108">MRFFRLLEQFDATLARSYEVWGHWFWRVLWILVVPLPVVYVLWVILWIGFTEITVDIQNNTDVDRPLVKVNVIDSSGKDMQSMGACCYWDKQRLVEVNWVFGVYQDQRVQGIKEEIRHKTVLLPERKLGAVYLHVLLLPNDEVKIWWGPENNFSQLSWNSSSRSSKKHWWSSRHYWGGSIWKHTRWRRNSLF</sequence>